<accession>A0A7C5LSY9</accession>
<name>A0A7C5LSY9_9PROT</name>
<evidence type="ECO:0000256" key="5">
    <source>
        <dbReference type="ARBA" id="ARBA00022822"/>
    </source>
</evidence>
<dbReference type="EC" id="4.2.1.20" evidence="9"/>
<comment type="pathway">
    <text evidence="2 9">Amino-acid biosynthesis; L-tryptophan biosynthesis; L-tryptophan from chorismate: step 5/5.</text>
</comment>
<comment type="subunit">
    <text evidence="3 9">Tetramer of two alpha and two beta chains.</text>
</comment>
<dbReference type="NCBIfam" id="TIGR00262">
    <property type="entry name" value="trpA"/>
    <property type="match status" value="1"/>
</dbReference>
<dbReference type="EMBL" id="DRMJ01000321">
    <property type="protein sequence ID" value="HHL43197.1"/>
    <property type="molecule type" value="Genomic_DNA"/>
</dbReference>
<dbReference type="Proteomes" id="UP000885830">
    <property type="component" value="Unassembled WGS sequence"/>
</dbReference>
<dbReference type="Gene3D" id="3.20.20.70">
    <property type="entry name" value="Aldolase class I"/>
    <property type="match status" value="1"/>
</dbReference>
<organism evidence="11">
    <name type="scientific">Hellea balneolensis</name>
    <dbReference type="NCBI Taxonomy" id="287478"/>
    <lineage>
        <taxon>Bacteria</taxon>
        <taxon>Pseudomonadati</taxon>
        <taxon>Pseudomonadota</taxon>
        <taxon>Alphaproteobacteria</taxon>
        <taxon>Maricaulales</taxon>
        <taxon>Robiginitomaculaceae</taxon>
        <taxon>Hellea</taxon>
    </lineage>
</organism>
<evidence type="ECO:0000256" key="8">
    <source>
        <dbReference type="ARBA" id="ARBA00049047"/>
    </source>
</evidence>
<dbReference type="AlphaFoldDB" id="A0A7C5LSY9"/>
<comment type="catalytic activity">
    <reaction evidence="8 9">
        <text>(1S,2R)-1-C-(indol-3-yl)glycerol 3-phosphate + L-serine = D-glyceraldehyde 3-phosphate + L-tryptophan + H2O</text>
        <dbReference type="Rhea" id="RHEA:10532"/>
        <dbReference type="ChEBI" id="CHEBI:15377"/>
        <dbReference type="ChEBI" id="CHEBI:33384"/>
        <dbReference type="ChEBI" id="CHEBI:57912"/>
        <dbReference type="ChEBI" id="CHEBI:58866"/>
        <dbReference type="ChEBI" id="CHEBI:59776"/>
        <dbReference type="EC" id="4.2.1.20"/>
    </reaction>
</comment>
<evidence type="ECO:0000256" key="4">
    <source>
        <dbReference type="ARBA" id="ARBA00022605"/>
    </source>
</evidence>
<comment type="caution">
    <text evidence="11">The sequence shown here is derived from an EMBL/GenBank/DDBJ whole genome shotgun (WGS) entry which is preliminary data.</text>
</comment>
<feature type="active site" description="Proton acceptor" evidence="9">
    <location>
        <position position="50"/>
    </location>
</feature>
<dbReference type="CDD" id="cd04724">
    <property type="entry name" value="Tryptophan_synthase_alpha"/>
    <property type="match status" value="1"/>
</dbReference>
<evidence type="ECO:0000256" key="1">
    <source>
        <dbReference type="ARBA" id="ARBA00003365"/>
    </source>
</evidence>
<reference evidence="11" key="1">
    <citation type="journal article" date="2020" name="mSystems">
        <title>Genome- and Community-Level Interaction Insights into Carbon Utilization and Element Cycling Functions of Hydrothermarchaeota in Hydrothermal Sediment.</title>
        <authorList>
            <person name="Zhou Z."/>
            <person name="Liu Y."/>
            <person name="Xu W."/>
            <person name="Pan J."/>
            <person name="Luo Z.H."/>
            <person name="Li M."/>
        </authorList>
    </citation>
    <scope>NUCLEOTIDE SEQUENCE [LARGE SCALE GENOMIC DNA]</scope>
    <source>
        <strain evidence="11">HyVt-485</strain>
    </source>
</reference>
<dbReference type="InterPro" id="IPR013785">
    <property type="entry name" value="Aldolase_TIM"/>
</dbReference>
<proteinExistence type="inferred from homology"/>
<keyword evidence="4 9" id="KW-0028">Amino-acid biosynthesis</keyword>
<dbReference type="InterPro" id="IPR011060">
    <property type="entry name" value="RibuloseP-bd_barrel"/>
</dbReference>
<gene>
    <name evidence="9" type="primary">trpA</name>
    <name evidence="11" type="ORF">ENJ42_06240</name>
</gene>
<dbReference type="SUPFAM" id="SSF51366">
    <property type="entry name" value="Ribulose-phoshate binding barrel"/>
    <property type="match status" value="1"/>
</dbReference>
<keyword evidence="6 9" id="KW-0057">Aromatic amino acid biosynthesis</keyword>
<feature type="active site" description="Proton acceptor" evidence="9">
    <location>
        <position position="61"/>
    </location>
</feature>
<dbReference type="GO" id="GO:0005829">
    <property type="term" value="C:cytosol"/>
    <property type="evidence" value="ECO:0007669"/>
    <property type="project" value="TreeGrafter"/>
</dbReference>
<dbReference type="InterPro" id="IPR002028">
    <property type="entry name" value="Trp_synthase_suA"/>
</dbReference>
<evidence type="ECO:0000256" key="7">
    <source>
        <dbReference type="ARBA" id="ARBA00023239"/>
    </source>
</evidence>
<comment type="similarity">
    <text evidence="9 10">Belongs to the TrpA family.</text>
</comment>
<evidence type="ECO:0000256" key="3">
    <source>
        <dbReference type="ARBA" id="ARBA00011270"/>
    </source>
</evidence>
<dbReference type="HAMAP" id="MF_00131">
    <property type="entry name" value="Trp_synth_alpha"/>
    <property type="match status" value="1"/>
</dbReference>
<dbReference type="PANTHER" id="PTHR43406:SF1">
    <property type="entry name" value="TRYPTOPHAN SYNTHASE ALPHA CHAIN, CHLOROPLASTIC"/>
    <property type="match status" value="1"/>
</dbReference>
<evidence type="ECO:0000256" key="10">
    <source>
        <dbReference type="RuleBase" id="RU003662"/>
    </source>
</evidence>
<evidence type="ECO:0000313" key="11">
    <source>
        <dbReference type="EMBL" id="HHL43197.1"/>
    </source>
</evidence>
<evidence type="ECO:0000256" key="2">
    <source>
        <dbReference type="ARBA" id="ARBA00004733"/>
    </source>
</evidence>
<dbReference type="Pfam" id="PF00290">
    <property type="entry name" value="Trp_syntA"/>
    <property type="match status" value="1"/>
</dbReference>
<evidence type="ECO:0000256" key="6">
    <source>
        <dbReference type="ARBA" id="ARBA00023141"/>
    </source>
</evidence>
<evidence type="ECO:0000256" key="9">
    <source>
        <dbReference type="HAMAP-Rule" id="MF_00131"/>
    </source>
</evidence>
<sequence length="265" mass="28010">MTKRIDQTFADLRAQGKSAFVAYIMGGDPDFDTSLALLKALPGAGVDIIELGMPFTDPAADGPVVELAGLRALKSGTTVNSVLDMVRAFRQENSTTPIIVMGYANPIHHMGYEQFARTAKQAGIDGAIIVDLPPEEDADLRLAFEANDLALIRLATPTTDEARLPKVVKDTKGFVYYVSVTGVTGKALGQHGNVEHAVKQVRTASNLPVVVGFGVKTPAHASQIAKYADGVVVGSAIVDAFHKDGKTATLELVKSLASASHDARN</sequence>
<keyword evidence="5 9" id="KW-0822">Tryptophan biosynthesis</keyword>
<dbReference type="UniPathway" id="UPA00035">
    <property type="reaction ID" value="UER00044"/>
</dbReference>
<comment type="function">
    <text evidence="1 9">The alpha subunit is responsible for the aldol cleavage of indoleglycerol phosphate to indole and glyceraldehyde 3-phosphate.</text>
</comment>
<protein>
    <recommendedName>
        <fullName evidence="9">Tryptophan synthase alpha chain</fullName>
        <ecNumber evidence="9">4.2.1.20</ecNumber>
    </recommendedName>
</protein>
<dbReference type="GO" id="GO:0004834">
    <property type="term" value="F:tryptophan synthase activity"/>
    <property type="evidence" value="ECO:0007669"/>
    <property type="project" value="UniProtKB-UniRule"/>
</dbReference>
<dbReference type="PANTHER" id="PTHR43406">
    <property type="entry name" value="TRYPTOPHAN SYNTHASE, ALPHA CHAIN"/>
    <property type="match status" value="1"/>
</dbReference>
<keyword evidence="7 9" id="KW-0456">Lyase</keyword>
<dbReference type="FunFam" id="3.20.20.70:FF:000037">
    <property type="entry name" value="Tryptophan synthase alpha chain"/>
    <property type="match status" value="1"/>
</dbReference>